<feature type="signal peptide" evidence="3">
    <location>
        <begin position="1"/>
        <end position="22"/>
    </location>
</feature>
<evidence type="ECO:0000256" key="3">
    <source>
        <dbReference type="SAM" id="SignalP"/>
    </source>
</evidence>
<dbReference type="PANTHER" id="PTHR43772:SF2">
    <property type="entry name" value="PUTATIVE (AFU_ORTHOLOGUE AFUA_2G04480)-RELATED"/>
    <property type="match status" value="1"/>
</dbReference>
<dbReference type="SUPFAM" id="SSF75005">
    <property type="entry name" value="Arabinanase/levansucrase/invertase"/>
    <property type="match status" value="1"/>
</dbReference>
<keyword evidence="1" id="KW-0624">Polysaccharide degradation</keyword>
<dbReference type="GO" id="GO:0045493">
    <property type="term" value="P:xylan catabolic process"/>
    <property type="evidence" value="ECO:0007669"/>
    <property type="project" value="UniProtKB-KW"/>
</dbReference>
<dbReference type="Gene3D" id="2.115.10.20">
    <property type="entry name" value="Glycosyl hydrolase domain, family 43"/>
    <property type="match status" value="1"/>
</dbReference>
<evidence type="ECO:0000256" key="1">
    <source>
        <dbReference type="ARBA" id="ARBA00022651"/>
    </source>
</evidence>
<keyword evidence="5" id="KW-1185">Reference proteome</keyword>
<gene>
    <name evidence="4" type="ORF">LNTAR_19115</name>
</gene>
<dbReference type="EMBL" id="ABCK01000014">
    <property type="protein sequence ID" value="EDM26788.1"/>
    <property type="molecule type" value="Genomic_DNA"/>
</dbReference>
<feature type="chain" id="PRO_5002694196" evidence="3">
    <location>
        <begin position="23"/>
        <end position="361"/>
    </location>
</feature>
<dbReference type="RefSeq" id="WP_007279564.1">
    <property type="nucleotide sequence ID" value="NZ_ABCK01000014.1"/>
</dbReference>
<reference evidence="4 5" key="1">
    <citation type="journal article" date="2010" name="J. Bacteriol.">
        <title>Genome sequence of Lentisphaera araneosa HTCC2155T, the type species of the order Lentisphaerales in the phylum Lentisphaerae.</title>
        <authorList>
            <person name="Thrash J.C."/>
            <person name="Cho J.C."/>
            <person name="Vergin K.L."/>
            <person name="Morris R.M."/>
            <person name="Giovannoni S.J."/>
        </authorList>
    </citation>
    <scope>NUCLEOTIDE SEQUENCE [LARGE SCALE GENOMIC DNA]</scope>
    <source>
        <strain evidence="4 5">HTCC2155</strain>
    </source>
</reference>
<dbReference type="CDD" id="cd08994">
    <property type="entry name" value="GH43_62_32_68_117_130-like"/>
    <property type="match status" value="1"/>
</dbReference>
<dbReference type="OrthoDB" id="9794572at2"/>
<dbReference type="STRING" id="313628.LNTAR_19115"/>
<keyword evidence="1" id="KW-0858">Xylan degradation</keyword>
<dbReference type="InterPro" id="IPR052176">
    <property type="entry name" value="Glycosyl_Hydrlase_43_Enz"/>
</dbReference>
<sequence length="361" mass="41069">MKNLKILTFILLSLLTSSLALAEQKSVFNHKQTDTLDLKSKIQKVTDDNIFRDANACNWGSSIIKGEDGKYHIFYAQMLDEFSFSSWLTDGVISHAVSDSPAGPYKHKEVVLKGRGLGHWDAYTAHNPRIKFYDGKYYLYYISTNTGDRVLSKDQMNQARHGKLGDEFRNLVRENQRIGVAVSDSINGPWKRFDKPLIEPSLPIVNITCNPAITKRPDGGYLMFVRGDKPNQKKLVRSQAVALADSPTGPWKILPKPAVGNLNSEDPFVWYDQKRMRYYAVYHAFGYMAMITSEDGINWKKAKHYKVTKLSYDRHDGKAVDAARMERPFIFIEDGVPKVLSVAILERSGRSYSLFIPLEDM</sequence>
<dbReference type="PANTHER" id="PTHR43772">
    <property type="entry name" value="ENDO-1,4-BETA-XYLANASE"/>
    <property type="match status" value="1"/>
</dbReference>
<protein>
    <submittedName>
        <fullName evidence="4">Uncharacterized protein</fullName>
    </submittedName>
</protein>
<dbReference type="InterPro" id="IPR023296">
    <property type="entry name" value="Glyco_hydro_beta-prop_sf"/>
</dbReference>
<evidence type="ECO:0000256" key="2">
    <source>
        <dbReference type="ARBA" id="ARBA00023277"/>
    </source>
</evidence>
<proteinExistence type="predicted"/>
<comment type="caution">
    <text evidence="4">The sequence shown here is derived from an EMBL/GenBank/DDBJ whole genome shotgun (WGS) entry which is preliminary data.</text>
</comment>
<dbReference type="Proteomes" id="UP000004947">
    <property type="component" value="Unassembled WGS sequence"/>
</dbReference>
<keyword evidence="3" id="KW-0732">Signal</keyword>
<organism evidence="4 5">
    <name type="scientific">Lentisphaera araneosa HTCC2155</name>
    <dbReference type="NCBI Taxonomy" id="313628"/>
    <lineage>
        <taxon>Bacteria</taxon>
        <taxon>Pseudomonadati</taxon>
        <taxon>Lentisphaerota</taxon>
        <taxon>Lentisphaeria</taxon>
        <taxon>Lentisphaerales</taxon>
        <taxon>Lentisphaeraceae</taxon>
        <taxon>Lentisphaera</taxon>
    </lineage>
</organism>
<evidence type="ECO:0000313" key="4">
    <source>
        <dbReference type="EMBL" id="EDM26788.1"/>
    </source>
</evidence>
<dbReference type="eggNOG" id="COG1621">
    <property type="taxonomic scope" value="Bacteria"/>
</dbReference>
<accession>A6DNX9</accession>
<keyword evidence="2" id="KW-0119">Carbohydrate metabolism</keyword>
<name>A6DNX9_9BACT</name>
<dbReference type="AlphaFoldDB" id="A6DNX9"/>
<evidence type="ECO:0000313" key="5">
    <source>
        <dbReference type="Proteomes" id="UP000004947"/>
    </source>
</evidence>